<comment type="similarity">
    <text evidence="3 10">Belongs to the acyl-CoA dehydrogenase family.</text>
</comment>
<reference evidence="15" key="1">
    <citation type="journal article" date="2021" name="Curr. Microbiol.">
        <title>Complete genome of nocamycin-producing strain Saccharothrix syringae NRRL B-16468 reveals the biosynthetic potential for secondary metabolites.</title>
        <authorList>
            <person name="Mo X."/>
            <person name="Yang S."/>
        </authorList>
    </citation>
    <scope>NUCLEOTIDE SEQUENCE [LARGE SCALE GENOMIC DNA]</scope>
    <source>
        <strain evidence="15">ATCC 51364 / DSM 43886 / JCM 6844 / KCTC 9398 / NBRC 14523 / NRRL B-16468 / INA 2240</strain>
    </source>
</reference>
<keyword evidence="6 10" id="KW-0560">Oxidoreductase</keyword>
<protein>
    <recommendedName>
        <fullName evidence="8">Acyl-[acyl-carrier-protein] dehydrogenase MbtN</fullName>
    </recommendedName>
    <alternativeName>
        <fullName evidence="9">Mycobactin synthase protein N</fullName>
    </alternativeName>
</protein>
<dbReference type="InterPro" id="IPR036250">
    <property type="entry name" value="AcylCo_DH-like_C"/>
</dbReference>
<dbReference type="AlphaFoldDB" id="A0A5Q0HE55"/>
<keyword evidence="15" id="KW-1185">Reference proteome</keyword>
<dbReference type="PANTHER" id="PTHR48083">
    <property type="entry name" value="MEDIUM-CHAIN SPECIFIC ACYL-COA DEHYDROGENASE, MITOCHONDRIAL-RELATED"/>
    <property type="match status" value="1"/>
</dbReference>
<gene>
    <name evidence="14" type="ORF">EKG83_28785</name>
</gene>
<proteinExistence type="inferred from homology"/>
<dbReference type="SUPFAM" id="SSF47203">
    <property type="entry name" value="Acyl-CoA dehydrogenase C-terminal domain-like"/>
    <property type="match status" value="1"/>
</dbReference>
<comment type="cofactor">
    <cofactor evidence="1 10">
        <name>FAD</name>
        <dbReference type="ChEBI" id="CHEBI:57692"/>
    </cofactor>
</comment>
<comment type="pathway">
    <text evidence="2">Siderophore biosynthesis; mycobactin biosynthesis.</text>
</comment>
<dbReference type="SUPFAM" id="SSF56645">
    <property type="entry name" value="Acyl-CoA dehydrogenase NM domain-like"/>
    <property type="match status" value="1"/>
</dbReference>
<dbReference type="FunFam" id="1.20.140.10:FF:000001">
    <property type="entry name" value="Acyl-CoA dehydrogenase"/>
    <property type="match status" value="1"/>
</dbReference>
<evidence type="ECO:0000259" key="13">
    <source>
        <dbReference type="Pfam" id="PF02771"/>
    </source>
</evidence>
<dbReference type="PANTHER" id="PTHR48083:SF20">
    <property type="entry name" value="LONG-CHAIN SPECIFIC ACYL-COA DEHYDROGENASE, MITOCHONDRIAL"/>
    <property type="match status" value="1"/>
</dbReference>
<dbReference type="Pfam" id="PF02771">
    <property type="entry name" value="Acyl-CoA_dh_N"/>
    <property type="match status" value="1"/>
</dbReference>
<feature type="domain" description="Acyl-CoA oxidase/dehydrogenase middle" evidence="12">
    <location>
        <begin position="124"/>
        <end position="218"/>
    </location>
</feature>
<feature type="domain" description="Acyl-CoA dehydrogenase/oxidase N-terminal" evidence="13">
    <location>
        <begin position="7"/>
        <end position="119"/>
    </location>
</feature>
<evidence type="ECO:0000256" key="8">
    <source>
        <dbReference type="ARBA" id="ARBA00040394"/>
    </source>
</evidence>
<dbReference type="EMBL" id="CP034550">
    <property type="protein sequence ID" value="QFZ24566.1"/>
    <property type="molecule type" value="Genomic_DNA"/>
</dbReference>
<evidence type="ECO:0000256" key="1">
    <source>
        <dbReference type="ARBA" id="ARBA00001974"/>
    </source>
</evidence>
<evidence type="ECO:0000313" key="15">
    <source>
        <dbReference type="Proteomes" id="UP000325787"/>
    </source>
</evidence>
<dbReference type="InterPro" id="IPR009075">
    <property type="entry name" value="AcylCo_DH/oxidase_C"/>
</dbReference>
<dbReference type="InterPro" id="IPR050741">
    <property type="entry name" value="Acyl-CoA_dehydrogenase"/>
</dbReference>
<dbReference type="Proteomes" id="UP000325787">
    <property type="component" value="Chromosome"/>
</dbReference>
<keyword evidence="5 10" id="KW-0274">FAD</keyword>
<evidence type="ECO:0000256" key="6">
    <source>
        <dbReference type="ARBA" id="ARBA00023002"/>
    </source>
</evidence>
<dbReference type="InterPro" id="IPR037069">
    <property type="entry name" value="AcylCoA_DH/ox_N_sf"/>
</dbReference>
<evidence type="ECO:0000313" key="14">
    <source>
        <dbReference type="EMBL" id="QFZ24566.1"/>
    </source>
</evidence>
<dbReference type="InterPro" id="IPR046373">
    <property type="entry name" value="Acyl-CoA_Oxase/DH_mid-dom_sf"/>
</dbReference>
<accession>A0A5Q0HE55</accession>
<dbReference type="OrthoDB" id="8876745at2"/>
<dbReference type="Gene3D" id="2.40.110.10">
    <property type="entry name" value="Butyryl-CoA Dehydrogenase, subunit A, domain 2"/>
    <property type="match status" value="1"/>
</dbReference>
<name>A0A5Q0HE55_SACSY</name>
<organism evidence="14 15">
    <name type="scientific">Saccharothrix syringae</name>
    <name type="common">Nocardiopsis syringae</name>
    <dbReference type="NCBI Taxonomy" id="103733"/>
    <lineage>
        <taxon>Bacteria</taxon>
        <taxon>Bacillati</taxon>
        <taxon>Actinomycetota</taxon>
        <taxon>Actinomycetes</taxon>
        <taxon>Pseudonocardiales</taxon>
        <taxon>Pseudonocardiaceae</taxon>
        <taxon>Saccharothrix</taxon>
    </lineage>
</organism>
<dbReference type="Pfam" id="PF02770">
    <property type="entry name" value="Acyl-CoA_dh_M"/>
    <property type="match status" value="1"/>
</dbReference>
<dbReference type="InterPro" id="IPR009100">
    <property type="entry name" value="AcylCoA_DH/oxidase_NM_dom_sf"/>
</dbReference>
<evidence type="ECO:0000256" key="2">
    <source>
        <dbReference type="ARBA" id="ARBA00005102"/>
    </source>
</evidence>
<dbReference type="InterPro" id="IPR006091">
    <property type="entry name" value="Acyl-CoA_Oxase/DH_mid-dom"/>
</dbReference>
<evidence type="ECO:0000256" key="5">
    <source>
        <dbReference type="ARBA" id="ARBA00022827"/>
    </source>
</evidence>
<sequence>MPREVFTDDHRAFREVVREFVAREVTPNLPKWEKAGVVDREVWLAAGRQGLLAPEIDVEYGGGGVRDYRYHVVRGEEMARAGTLSPAFNLHSEIVGGYLDDLGTPEQKGRWLPGFCAGELIATIAITEPDTGSDIAAIRTTAHREGEDHYRLRGSKAFVTHGLLAGLVLVAALDPAAGPRSASLLVLEPPLPGLTVGEPLAKIGLHSLDTVPMTFDDVLVPRANLLGEAGAGFRYLMRYLPRERLSVAVASLALAEQVLAETLRYCGLRSAFGRPIGRFQHNRFQLAEMATAIQVARVFTDRCVVEHDRGELTPEQAAMAKWWNTDLCADVVNRCLQLHGGYGYAADSLVGRAYVQARVQGIYGGTTEIMKEIIGQSLPL</sequence>
<dbReference type="GO" id="GO:0003995">
    <property type="term" value="F:acyl-CoA dehydrogenase activity"/>
    <property type="evidence" value="ECO:0007669"/>
    <property type="project" value="TreeGrafter"/>
</dbReference>
<evidence type="ECO:0000256" key="10">
    <source>
        <dbReference type="RuleBase" id="RU362125"/>
    </source>
</evidence>
<dbReference type="GO" id="GO:0005737">
    <property type="term" value="C:cytoplasm"/>
    <property type="evidence" value="ECO:0007669"/>
    <property type="project" value="TreeGrafter"/>
</dbReference>
<evidence type="ECO:0000256" key="9">
    <source>
        <dbReference type="ARBA" id="ARBA00042660"/>
    </source>
</evidence>
<evidence type="ECO:0000259" key="11">
    <source>
        <dbReference type="Pfam" id="PF00441"/>
    </source>
</evidence>
<dbReference type="KEGG" id="ssyi:EKG83_28785"/>
<dbReference type="InterPro" id="IPR013786">
    <property type="entry name" value="AcylCoA_DH/ox_N"/>
</dbReference>
<evidence type="ECO:0000256" key="4">
    <source>
        <dbReference type="ARBA" id="ARBA00022630"/>
    </source>
</evidence>
<dbReference type="RefSeq" id="WP_033433891.1">
    <property type="nucleotide sequence ID" value="NZ_JNYO01000039.1"/>
</dbReference>
<keyword evidence="4 10" id="KW-0285">Flavoprotein</keyword>
<feature type="domain" description="Acyl-CoA dehydrogenase/oxidase C-terminal" evidence="11">
    <location>
        <begin position="230"/>
        <end position="377"/>
    </location>
</feature>
<dbReference type="GO" id="GO:0033539">
    <property type="term" value="P:fatty acid beta-oxidation using acyl-CoA dehydrogenase"/>
    <property type="evidence" value="ECO:0007669"/>
    <property type="project" value="TreeGrafter"/>
</dbReference>
<evidence type="ECO:0000259" key="12">
    <source>
        <dbReference type="Pfam" id="PF02770"/>
    </source>
</evidence>
<evidence type="ECO:0000256" key="3">
    <source>
        <dbReference type="ARBA" id="ARBA00009347"/>
    </source>
</evidence>
<comment type="function">
    <text evidence="7">Catalyzes the dehydrogenation at the alpha-beta position of ACP-bound acyl chains. This results in the introduction of a double bond in the lipidic chain, which is further transferred to the epsilon-amino group of lysine residue in the mycobactin core by MbtK.</text>
</comment>
<dbReference type="Gene3D" id="1.10.540.10">
    <property type="entry name" value="Acyl-CoA dehydrogenase/oxidase, N-terminal domain"/>
    <property type="match status" value="1"/>
</dbReference>
<dbReference type="Gene3D" id="1.20.140.10">
    <property type="entry name" value="Butyryl-CoA Dehydrogenase, subunit A, domain 3"/>
    <property type="match status" value="1"/>
</dbReference>
<dbReference type="GO" id="GO:0050660">
    <property type="term" value="F:flavin adenine dinucleotide binding"/>
    <property type="evidence" value="ECO:0007669"/>
    <property type="project" value="InterPro"/>
</dbReference>
<dbReference type="Pfam" id="PF00441">
    <property type="entry name" value="Acyl-CoA_dh_1"/>
    <property type="match status" value="1"/>
</dbReference>
<evidence type="ECO:0000256" key="7">
    <source>
        <dbReference type="ARBA" id="ARBA00037085"/>
    </source>
</evidence>